<reference evidence="8" key="1">
    <citation type="journal article" date="2019" name="Int. J. Syst. Evol. Microbiol.">
        <title>The Global Catalogue of Microorganisms (GCM) 10K type strain sequencing project: providing services to taxonomists for standard genome sequencing and annotation.</title>
        <authorList>
            <consortium name="The Broad Institute Genomics Platform"/>
            <consortium name="The Broad Institute Genome Sequencing Center for Infectious Disease"/>
            <person name="Wu L."/>
            <person name="Ma J."/>
        </authorList>
    </citation>
    <scope>NUCLEOTIDE SEQUENCE [LARGE SCALE GENOMIC DNA]</scope>
    <source>
        <strain evidence="8">CCUG 63418</strain>
    </source>
</reference>
<dbReference type="InterPro" id="IPR013325">
    <property type="entry name" value="RNA_pol_sigma_r2"/>
</dbReference>
<evidence type="ECO:0000256" key="1">
    <source>
        <dbReference type="ARBA" id="ARBA00010641"/>
    </source>
</evidence>
<evidence type="ECO:0000256" key="3">
    <source>
        <dbReference type="ARBA" id="ARBA00023082"/>
    </source>
</evidence>
<organism evidence="7 8">
    <name type="scientific">Mucilaginibacter calamicampi</name>
    <dbReference type="NCBI Taxonomy" id="1302352"/>
    <lineage>
        <taxon>Bacteria</taxon>
        <taxon>Pseudomonadati</taxon>
        <taxon>Bacteroidota</taxon>
        <taxon>Sphingobacteriia</taxon>
        <taxon>Sphingobacteriales</taxon>
        <taxon>Sphingobacteriaceae</taxon>
        <taxon>Mucilaginibacter</taxon>
    </lineage>
</organism>
<dbReference type="InterPro" id="IPR039425">
    <property type="entry name" value="RNA_pol_sigma-70-like"/>
</dbReference>
<dbReference type="Pfam" id="PF08281">
    <property type="entry name" value="Sigma70_r4_2"/>
    <property type="match status" value="1"/>
</dbReference>
<dbReference type="InterPro" id="IPR014327">
    <property type="entry name" value="RNA_pol_sigma70_bacteroid"/>
</dbReference>
<protein>
    <submittedName>
        <fullName evidence="7">RNA polymerase sigma-70 factor</fullName>
    </submittedName>
</protein>
<feature type="domain" description="RNA polymerase sigma factor 70 region 4 type 2" evidence="6">
    <location>
        <begin position="127"/>
        <end position="175"/>
    </location>
</feature>
<dbReference type="InterPro" id="IPR014284">
    <property type="entry name" value="RNA_pol_sigma-70_dom"/>
</dbReference>
<evidence type="ECO:0000313" key="8">
    <source>
        <dbReference type="Proteomes" id="UP001596958"/>
    </source>
</evidence>
<dbReference type="Gene3D" id="1.10.1740.10">
    <property type="match status" value="1"/>
</dbReference>
<dbReference type="NCBIfam" id="TIGR02985">
    <property type="entry name" value="Sig70_bacteroi1"/>
    <property type="match status" value="1"/>
</dbReference>
<dbReference type="PANTHER" id="PTHR43133:SF46">
    <property type="entry name" value="RNA POLYMERASE SIGMA-70 FACTOR ECF SUBFAMILY"/>
    <property type="match status" value="1"/>
</dbReference>
<dbReference type="InterPro" id="IPR013249">
    <property type="entry name" value="RNA_pol_sigma70_r4_t2"/>
</dbReference>
<evidence type="ECO:0000256" key="2">
    <source>
        <dbReference type="ARBA" id="ARBA00023015"/>
    </source>
</evidence>
<dbReference type="Gene3D" id="1.10.10.10">
    <property type="entry name" value="Winged helix-like DNA-binding domain superfamily/Winged helix DNA-binding domain"/>
    <property type="match status" value="1"/>
</dbReference>
<sequence>MTKLAALSDDELIALLQSGDIAAFEEIYNRYWLELYSSAYKRLREREAAQEIVQNFFTTFWINRRQLKIHTSLTGYLHTSIKYLVLNYKRAEAVKNSYNESLLVVNDNQLENPTESYINYKELKETVDAFVSQLPIKCRSVFELSRNQHKTNREIAKQLQISEKTVESHLTKAIRYLRTNIDALLAILVIIKR</sequence>
<evidence type="ECO:0000313" key="7">
    <source>
        <dbReference type="EMBL" id="MFD0749574.1"/>
    </source>
</evidence>
<dbReference type="SUPFAM" id="SSF88946">
    <property type="entry name" value="Sigma2 domain of RNA polymerase sigma factors"/>
    <property type="match status" value="1"/>
</dbReference>
<comment type="similarity">
    <text evidence="1">Belongs to the sigma-70 factor family. ECF subfamily.</text>
</comment>
<comment type="caution">
    <text evidence="7">The sequence shown here is derived from an EMBL/GenBank/DDBJ whole genome shotgun (WGS) entry which is preliminary data.</text>
</comment>
<dbReference type="InterPro" id="IPR007627">
    <property type="entry name" value="RNA_pol_sigma70_r2"/>
</dbReference>
<accession>A0ABW2YVK5</accession>
<dbReference type="EMBL" id="JBHTHU010000002">
    <property type="protein sequence ID" value="MFD0749574.1"/>
    <property type="molecule type" value="Genomic_DNA"/>
</dbReference>
<dbReference type="RefSeq" id="WP_377098060.1">
    <property type="nucleotide sequence ID" value="NZ_JBHTHU010000002.1"/>
</dbReference>
<dbReference type="InterPro" id="IPR013324">
    <property type="entry name" value="RNA_pol_sigma_r3/r4-like"/>
</dbReference>
<evidence type="ECO:0000256" key="4">
    <source>
        <dbReference type="ARBA" id="ARBA00023163"/>
    </source>
</evidence>
<name>A0ABW2YVK5_9SPHI</name>
<keyword evidence="8" id="KW-1185">Reference proteome</keyword>
<dbReference type="NCBIfam" id="TIGR02937">
    <property type="entry name" value="sigma70-ECF"/>
    <property type="match status" value="1"/>
</dbReference>
<dbReference type="SUPFAM" id="SSF88659">
    <property type="entry name" value="Sigma3 and sigma4 domains of RNA polymerase sigma factors"/>
    <property type="match status" value="1"/>
</dbReference>
<feature type="domain" description="RNA polymerase sigma-70 region 2" evidence="5">
    <location>
        <begin position="28"/>
        <end position="92"/>
    </location>
</feature>
<gene>
    <name evidence="7" type="ORF">ACFQZS_05430</name>
</gene>
<keyword evidence="4" id="KW-0804">Transcription</keyword>
<dbReference type="InterPro" id="IPR036388">
    <property type="entry name" value="WH-like_DNA-bd_sf"/>
</dbReference>
<proteinExistence type="inferred from homology"/>
<dbReference type="Pfam" id="PF04542">
    <property type="entry name" value="Sigma70_r2"/>
    <property type="match status" value="1"/>
</dbReference>
<dbReference type="Proteomes" id="UP001596958">
    <property type="component" value="Unassembled WGS sequence"/>
</dbReference>
<keyword evidence="2" id="KW-0805">Transcription regulation</keyword>
<evidence type="ECO:0000259" key="6">
    <source>
        <dbReference type="Pfam" id="PF08281"/>
    </source>
</evidence>
<keyword evidence="3" id="KW-0731">Sigma factor</keyword>
<evidence type="ECO:0000259" key="5">
    <source>
        <dbReference type="Pfam" id="PF04542"/>
    </source>
</evidence>
<dbReference type="PANTHER" id="PTHR43133">
    <property type="entry name" value="RNA POLYMERASE ECF-TYPE SIGMA FACTO"/>
    <property type="match status" value="1"/>
</dbReference>